<evidence type="ECO:0000313" key="8">
    <source>
        <dbReference type="EMBL" id="GIQ82196.1"/>
    </source>
</evidence>
<dbReference type="CDD" id="cd14752">
    <property type="entry name" value="GH31_N"/>
    <property type="match status" value="1"/>
</dbReference>
<dbReference type="EMBL" id="BDIP01000618">
    <property type="protein sequence ID" value="GIQ82196.1"/>
    <property type="molecule type" value="Genomic_DNA"/>
</dbReference>
<protein>
    <submittedName>
        <fullName evidence="8">Glycoside hydrolase family 31</fullName>
    </submittedName>
</protein>
<gene>
    <name evidence="8" type="ORF">KIPB_003288</name>
</gene>
<keyword evidence="9" id="KW-1185">Reference proteome</keyword>
<dbReference type="PANTHER" id="PTHR22762:SF133">
    <property type="entry name" value="P-TYPE DOMAIN-CONTAINING PROTEIN"/>
    <property type="match status" value="1"/>
</dbReference>
<accession>A0A9K3GHB7</accession>
<dbReference type="Gene3D" id="2.60.40.4040">
    <property type="match status" value="1"/>
</dbReference>
<evidence type="ECO:0000259" key="7">
    <source>
        <dbReference type="Pfam" id="PF21365"/>
    </source>
</evidence>
<dbReference type="InterPro" id="IPR017853">
    <property type="entry name" value="GH"/>
</dbReference>
<dbReference type="SUPFAM" id="SSF51445">
    <property type="entry name" value="(Trans)glycosidases"/>
    <property type="match status" value="1"/>
</dbReference>
<dbReference type="InterPro" id="IPR011013">
    <property type="entry name" value="Gal_mutarotase_sf_dom"/>
</dbReference>
<name>A0A9K3GHB7_9EUKA</name>
<keyword evidence="4 5" id="KW-0326">Glycosidase</keyword>
<dbReference type="Gene3D" id="2.60.40.1760">
    <property type="entry name" value="glycosyl hydrolase (family 31)"/>
    <property type="match status" value="1"/>
</dbReference>
<dbReference type="GO" id="GO:0004553">
    <property type="term" value="F:hydrolase activity, hydrolyzing O-glycosyl compounds"/>
    <property type="evidence" value="ECO:0007669"/>
    <property type="project" value="InterPro"/>
</dbReference>
<dbReference type="InterPro" id="IPR000322">
    <property type="entry name" value="Glyco_hydro_31_TIM"/>
</dbReference>
<dbReference type="OrthoDB" id="5839090at2759"/>
<comment type="caution">
    <text evidence="8">The sequence shown here is derived from an EMBL/GenBank/DDBJ whole genome shotgun (WGS) entry which is preliminary data.</text>
</comment>
<evidence type="ECO:0000313" key="9">
    <source>
        <dbReference type="Proteomes" id="UP000265618"/>
    </source>
</evidence>
<feature type="domain" description="Glycoside hydrolase family 31 TIM barrel" evidence="6">
    <location>
        <begin position="169"/>
        <end position="553"/>
    </location>
</feature>
<evidence type="ECO:0000256" key="1">
    <source>
        <dbReference type="ARBA" id="ARBA00007806"/>
    </source>
</evidence>
<evidence type="ECO:0000256" key="3">
    <source>
        <dbReference type="ARBA" id="ARBA00023180"/>
    </source>
</evidence>
<dbReference type="SUPFAM" id="SSF51011">
    <property type="entry name" value="Glycosyl hydrolase domain"/>
    <property type="match status" value="1"/>
</dbReference>
<dbReference type="Pfam" id="PF01055">
    <property type="entry name" value="Glyco_hydro_31_2nd"/>
    <property type="match status" value="1"/>
</dbReference>
<evidence type="ECO:0000259" key="6">
    <source>
        <dbReference type="Pfam" id="PF01055"/>
    </source>
</evidence>
<evidence type="ECO:0000256" key="5">
    <source>
        <dbReference type="RuleBase" id="RU361185"/>
    </source>
</evidence>
<dbReference type="SUPFAM" id="SSF74650">
    <property type="entry name" value="Galactose mutarotase-like"/>
    <property type="match status" value="1"/>
</dbReference>
<dbReference type="AlphaFoldDB" id="A0A9K3GHB7"/>
<dbReference type="Gene3D" id="3.20.20.80">
    <property type="entry name" value="Glycosidases"/>
    <property type="match status" value="1"/>
</dbReference>
<evidence type="ECO:0000256" key="2">
    <source>
        <dbReference type="ARBA" id="ARBA00022801"/>
    </source>
</evidence>
<dbReference type="InterPro" id="IPR030458">
    <property type="entry name" value="Glyco_hydro_31_AS"/>
</dbReference>
<dbReference type="PANTHER" id="PTHR22762">
    <property type="entry name" value="ALPHA-GLUCOSIDASE"/>
    <property type="match status" value="1"/>
</dbReference>
<reference evidence="8 9" key="1">
    <citation type="journal article" date="2018" name="PLoS ONE">
        <title>The draft genome of Kipferlia bialata reveals reductive genome evolution in fornicate parasites.</title>
        <authorList>
            <person name="Tanifuji G."/>
            <person name="Takabayashi S."/>
            <person name="Kume K."/>
            <person name="Takagi M."/>
            <person name="Nakayama T."/>
            <person name="Kamikawa R."/>
            <person name="Inagaki Y."/>
            <person name="Hashimoto T."/>
        </authorList>
    </citation>
    <scope>NUCLEOTIDE SEQUENCE [LARGE SCALE GENOMIC DNA]</scope>
    <source>
        <strain evidence="8">NY0173</strain>
    </source>
</reference>
<keyword evidence="2 5" id="KW-0378">Hydrolase</keyword>
<keyword evidence="3" id="KW-0325">Glycoprotein</keyword>
<dbReference type="Pfam" id="PF21365">
    <property type="entry name" value="Glyco_hydro_31_3rd"/>
    <property type="match status" value="1"/>
</dbReference>
<dbReference type="Proteomes" id="UP000265618">
    <property type="component" value="Unassembled WGS sequence"/>
</dbReference>
<comment type="similarity">
    <text evidence="1 5">Belongs to the glycosyl hydrolase 31 family.</text>
</comment>
<dbReference type="InterPro" id="IPR048395">
    <property type="entry name" value="Glyco_hydro_31_C"/>
</dbReference>
<dbReference type="PROSITE" id="PS00129">
    <property type="entry name" value="GLYCOSYL_HYDROL_F31_1"/>
    <property type="match status" value="1"/>
</dbReference>
<proteinExistence type="inferred from homology"/>
<feature type="domain" description="Glycosyl hydrolase family 31 C-terminal" evidence="7">
    <location>
        <begin position="563"/>
        <end position="650"/>
    </location>
</feature>
<organism evidence="8 9">
    <name type="scientific">Kipferlia bialata</name>
    <dbReference type="NCBI Taxonomy" id="797122"/>
    <lineage>
        <taxon>Eukaryota</taxon>
        <taxon>Metamonada</taxon>
        <taxon>Carpediemonas-like organisms</taxon>
        <taxon>Kipferlia</taxon>
    </lineage>
</organism>
<evidence type="ECO:0000256" key="4">
    <source>
        <dbReference type="ARBA" id="ARBA00023295"/>
    </source>
</evidence>
<dbReference type="GO" id="GO:0030246">
    <property type="term" value="F:carbohydrate binding"/>
    <property type="evidence" value="ECO:0007669"/>
    <property type="project" value="InterPro"/>
</dbReference>
<sequence length="791" mass="88018">MADGDTFGFRVKCFVGGDLRTIFDTTPDSGDMAQQLVFENQYMQISTKTDSDSVFHGLGIRENSFQIPEGDNITFWNRDPKGVKEDTNMYGSHPYYMQLTPGDKAEGEFPFTQHGVALLNSNAMDVFMPGNGNDRLTFRTIGGELDFLFFAGETPLEVTQAYQRTVGLPYFPPRWSFGYHQSAWEYFSIEELYDVIDNFIASDIPLDTITTDIVVMQNNEDFTLQNALFPPAEMADLMVYLREHDQHYVMIIDPGLHTRDGYAPYERLLESGSYVKCWGDEDPVVNSCWPGEVAFYDFYDPKSQENWKNELLEFYSSTEGVHFDGIWADMNEPATMCNGECSFGTKRCTTPKTEEQNLLDYPPYAPGSHNGLYMAWQTLDASSRHPYLGLYHYDAHQMFARYEVIPTVAAVEQTRMLNDHVTRHIVNDTPASTSRAMVIMRSTYLGSGHIAAGTWLGDNHSTYEDLAASLPLILQAQMLGFSLTGPDSCGFMGDATGELCARWLTLGAFYPFLRDHTSIGTARQEPYQFGEEVSAMVSKAIHLRYSIMPYLYSNVYEMHAVGGSVWKPLHFVFPSVFTQYQGTIDEQVMVGDSITVCPVLEEGADVVDCVFPVEGAPWCPLDQSGECQSSLSATIDAPLGIVPAYLRAGTAMLTQESGASLMGTLNNPYHLALSPYAPSAVGQTRTSTFYLDDGESFSSLEGGNGAVLKATITTSCISTDRMVVTYTVDHYDTQLPVPALESVDYYGPVSEWSVVIAQGEGAFSGTVTTRNKPLGEFPLSLTEDWTVEIEY</sequence>
<dbReference type="GO" id="GO:0005975">
    <property type="term" value="P:carbohydrate metabolic process"/>
    <property type="evidence" value="ECO:0007669"/>
    <property type="project" value="InterPro"/>
</dbReference>